<dbReference type="InterPro" id="IPR036661">
    <property type="entry name" value="Luciferase-like_sf"/>
</dbReference>
<accession>A0ABP9H328</accession>
<dbReference type="PANTHER" id="PTHR30011">
    <property type="entry name" value="ALKANESULFONATE MONOOXYGENASE-RELATED"/>
    <property type="match status" value="1"/>
</dbReference>
<keyword evidence="2" id="KW-0288">FMN</keyword>
<name>A0ABP9H328_9ACTN</name>
<dbReference type="PANTHER" id="PTHR30011:SF16">
    <property type="entry name" value="C2H2 FINGER DOMAIN TRANSCRIPTION FACTOR (EUROFUNG)-RELATED"/>
    <property type="match status" value="1"/>
</dbReference>
<evidence type="ECO:0000313" key="7">
    <source>
        <dbReference type="EMBL" id="GAA4961036.1"/>
    </source>
</evidence>
<dbReference type="InterPro" id="IPR016215">
    <property type="entry name" value="NTA_MOA"/>
</dbReference>
<evidence type="ECO:0000259" key="6">
    <source>
        <dbReference type="Pfam" id="PF00296"/>
    </source>
</evidence>
<dbReference type="RefSeq" id="WP_345710305.1">
    <property type="nucleotide sequence ID" value="NZ_BAABIL010000006.1"/>
</dbReference>
<feature type="domain" description="Luciferase-like" evidence="6">
    <location>
        <begin position="21"/>
        <end position="384"/>
    </location>
</feature>
<dbReference type="EMBL" id="BAABIL010000006">
    <property type="protein sequence ID" value="GAA4961036.1"/>
    <property type="molecule type" value="Genomic_DNA"/>
</dbReference>
<evidence type="ECO:0000256" key="2">
    <source>
        <dbReference type="ARBA" id="ARBA00022643"/>
    </source>
</evidence>
<dbReference type="InterPro" id="IPR051260">
    <property type="entry name" value="Diverse_substr_monoxygenases"/>
</dbReference>
<keyword evidence="3" id="KW-0560">Oxidoreductase</keyword>
<organism evidence="7 8">
    <name type="scientific">Kineococcus glutinatus</name>
    <dbReference type="NCBI Taxonomy" id="1070872"/>
    <lineage>
        <taxon>Bacteria</taxon>
        <taxon>Bacillati</taxon>
        <taxon>Actinomycetota</taxon>
        <taxon>Actinomycetes</taxon>
        <taxon>Kineosporiales</taxon>
        <taxon>Kineosporiaceae</taxon>
        <taxon>Kineococcus</taxon>
    </lineage>
</organism>
<sequence length="472" mass="51388">MTRQLHLNAFLLNLGHHEAAWRHPASDPTRAHDVRHFVELAQIAERGTLDSIFFADGVAIRGNVRHNSQGGLDPLAILNAVATHTSRIGLIATVSTTFTEPFATARAFATLDHLSGGRAGWNIVTSGTEAEARNFGYEQHLEHRVRYERAAEFVDVATKLWDSWEDDALVLDQAAGVYAATERVHEVNHVGTHFRVQGPLNVPRSPQGRPVLVQAGSSEDGRDFAARHAEAIFTAWQTLGEAQAFYADVKRRAAAAGRDPERLLVLPGVVPVLGSTEAEARRLERELEELLVWDHGLAQLSGILTVPLTADDLDRRVADLDLPPEAEVNGNRSRFTLVADLGRREGLTVRQVIARLGGGRGHRTFTGTPEQVADTLEEWFRGGAADGFNIMPPLLPSVLEAFVDHVVPILRDRGLFRREYTGSTLREHYGLPRPASSVAAGRVRGGSRLLQAAAGTPDGAFGGRRIPAPTAS</sequence>
<protein>
    <submittedName>
        <fullName evidence="7">LLM class flavin-dependent oxidoreductase</fullName>
    </submittedName>
</protein>
<evidence type="ECO:0000313" key="8">
    <source>
        <dbReference type="Proteomes" id="UP001501195"/>
    </source>
</evidence>
<gene>
    <name evidence="7" type="ORF">GCM10023225_00750</name>
</gene>
<reference evidence="8" key="1">
    <citation type="journal article" date="2019" name="Int. J. Syst. Evol. Microbiol.">
        <title>The Global Catalogue of Microorganisms (GCM) 10K type strain sequencing project: providing services to taxonomists for standard genome sequencing and annotation.</title>
        <authorList>
            <consortium name="The Broad Institute Genomics Platform"/>
            <consortium name="The Broad Institute Genome Sequencing Center for Infectious Disease"/>
            <person name="Wu L."/>
            <person name="Ma J."/>
        </authorList>
    </citation>
    <scope>NUCLEOTIDE SEQUENCE [LARGE SCALE GENOMIC DNA]</scope>
    <source>
        <strain evidence="8">JCM 18126</strain>
    </source>
</reference>
<dbReference type="PIRSF" id="PIRSF000337">
    <property type="entry name" value="NTA_MOA"/>
    <property type="match status" value="1"/>
</dbReference>
<evidence type="ECO:0000256" key="4">
    <source>
        <dbReference type="ARBA" id="ARBA00023033"/>
    </source>
</evidence>
<keyword evidence="1" id="KW-0285">Flavoprotein</keyword>
<dbReference type="NCBIfam" id="TIGR03860">
    <property type="entry name" value="FMN_nitrolo"/>
    <property type="match status" value="1"/>
</dbReference>
<proteinExistence type="inferred from homology"/>
<dbReference type="Gene3D" id="3.20.20.30">
    <property type="entry name" value="Luciferase-like domain"/>
    <property type="match status" value="1"/>
</dbReference>
<evidence type="ECO:0000256" key="3">
    <source>
        <dbReference type="ARBA" id="ARBA00023002"/>
    </source>
</evidence>
<dbReference type="InterPro" id="IPR011251">
    <property type="entry name" value="Luciferase-like_dom"/>
</dbReference>
<comment type="similarity">
    <text evidence="5">Belongs to the NtaA/SnaA/DszA monooxygenase family.</text>
</comment>
<comment type="caution">
    <text evidence="7">The sequence shown here is derived from an EMBL/GenBank/DDBJ whole genome shotgun (WGS) entry which is preliminary data.</text>
</comment>
<evidence type="ECO:0000256" key="1">
    <source>
        <dbReference type="ARBA" id="ARBA00022630"/>
    </source>
</evidence>
<dbReference type="CDD" id="cd01095">
    <property type="entry name" value="Nitrilotriacetate_monoxgenase"/>
    <property type="match status" value="1"/>
</dbReference>
<dbReference type="Proteomes" id="UP001501195">
    <property type="component" value="Unassembled WGS sequence"/>
</dbReference>
<evidence type="ECO:0000256" key="5">
    <source>
        <dbReference type="ARBA" id="ARBA00033748"/>
    </source>
</evidence>
<dbReference type="SUPFAM" id="SSF51679">
    <property type="entry name" value="Bacterial luciferase-like"/>
    <property type="match status" value="1"/>
</dbReference>
<keyword evidence="4" id="KW-0503">Monooxygenase</keyword>
<keyword evidence="8" id="KW-1185">Reference proteome</keyword>
<dbReference type="Pfam" id="PF00296">
    <property type="entry name" value="Bac_luciferase"/>
    <property type="match status" value="1"/>
</dbReference>